<dbReference type="EMBL" id="MNBE01000664">
    <property type="protein sequence ID" value="OKO99317.1"/>
    <property type="molecule type" value="Genomic_DNA"/>
</dbReference>
<name>A0A1Q5TGE6_9EURO</name>
<keyword evidence="4" id="KW-1185">Reference proteome</keyword>
<feature type="region of interest" description="Disordered" evidence="1">
    <location>
        <begin position="229"/>
        <end position="278"/>
    </location>
</feature>
<keyword evidence="2" id="KW-1133">Transmembrane helix</keyword>
<dbReference type="AlphaFoldDB" id="A0A1Q5TGE6"/>
<evidence type="ECO:0000256" key="1">
    <source>
        <dbReference type="SAM" id="MobiDB-lite"/>
    </source>
</evidence>
<sequence length="521" mass="53994">MAHHGHRHDRISRLIRAKHRLEASEENPVDSNLLTGVETLQDPIFASDILSGDKECDPLQNTTCDDSPDATVVVLSKRQEAQTPTTTVVETVVQVVDTNSQTLWQSSGVDFPMTITDSAFGTLVLTGSSAASTDSVIPSSNATATQSMSSQSTETLAPTSKQLAAISSPRASAAISSVPYTSTRLIPSSSATTTSWPTSTSLHAAGNYYSSISSSSASTNPYTDAAYSSYTPVSTSSGSGGADETGFGTGSGSGSGSGSAPTTSQAQSSSGSGSGIDPTTSKIVGGVVGSVAGLAMIFLVLFYLFRRRKLLLQQKETGALPLPSDDGGTTREVTTRSSNEPLFSASYLAPAFMKRWRQSTMTVRSESTVSSSNPSERGFQKISGRKIPPVLTHGGDGYGGGIDGDSPTIPGFPPMSPAGGATTSPSSQAPPPTSPYGMVLDTKYTQEAEERAESPVRPSPVHLPISSSVNVGVATTVTPSTPIAQPQSAIAVMPQRPDGLGRSLPSYDGSRSSRFTESIDR</sequence>
<comment type="caution">
    <text evidence="3">The sequence shown here is derived from an EMBL/GenBank/DDBJ whole genome shotgun (WGS) entry which is preliminary data.</text>
</comment>
<reference evidence="3 4" key="1">
    <citation type="submission" date="2016-10" db="EMBL/GenBank/DDBJ databases">
        <title>Genome sequence of the ascomycete fungus Penicillium subrubescens.</title>
        <authorList>
            <person name="De Vries R.P."/>
            <person name="Peng M."/>
            <person name="Dilokpimol A."/>
            <person name="Hilden K."/>
            <person name="Makela M.R."/>
            <person name="Grigoriev I."/>
            <person name="Riley R."/>
            <person name="Granchi Z."/>
        </authorList>
    </citation>
    <scope>NUCLEOTIDE SEQUENCE [LARGE SCALE GENOMIC DNA]</scope>
    <source>
        <strain evidence="3 4">CBS 132785</strain>
    </source>
</reference>
<dbReference type="STRING" id="1316194.A0A1Q5TGE6"/>
<evidence type="ECO:0000256" key="2">
    <source>
        <dbReference type="SAM" id="Phobius"/>
    </source>
</evidence>
<feature type="compositionally biased region" description="Gly residues" evidence="1">
    <location>
        <begin position="238"/>
        <end position="257"/>
    </location>
</feature>
<feature type="region of interest" description="Disordered" evidence="1">
    <location>
        <begin position="495"/>
        <end position="521"/>
    </location>
</feature>
<feature type="region of interest" description="Disordered" evidence="1">
    <location>
        <begin position="318"/>
        <end position="338"/>
    </location>
</feature>
<feature type="transmembrane region" description="Helical" evidence="2">
    <location>
        <begin position="283"/>
        <end position="305"/>
    </location>
</feature>
<proteinExistence type="predicted"/>
<evidence type="ECO:0000313" key="4">
    <source>
        <dbReference type="Proteomes" id="UP000186955"/>
    </source>
</evidence>
<keyword evidence="2" id="KW-0812">Transmembrane</keyword>
<feature type="region of interest" description="Disordered" evidence="1">
    <location>
        <begin position="400"/>
        <end position="434"/>
    </location>
</feature>
<feature type="region of interest" description="Disordered" evidence="1">
    <location>
        <begin position="134"/>
        <end position="156"/>
    </location>
</feature>
<feature type="compositionally biased region" description="Low complexity" evidence="1">
    <location>
        <begin position="139"/>
        <end position="155"/>
    </location>
</feature>
<accession>A0A1Q5TGE6</accession>
<organism evidence="3 4">
    <name type="scientific">Penicillium subrubescens</name>
    <dbReference type="NCBI Taxonomy" id="1316194"/>
    <lineage>
        <taxon>Eukaryota</taxon>
        <taxon>Fungi</taxon>
        <taxon>Dikarya</taxon>
        <taxon>Ascomycota</taxon>
        <taxon>Pezizomycotina</taxon>
        <taxon>Eurotiomycetes</taxon>
        <taxon>Eurotiomycetidae</taxon>
        <taxon>Eurotiales</taxon>
        <taxon>Aspergillaceae</taxon>
        <taxon>Penicillium</taxon>
    </lineage>
</organism>
<feature type="compositionally biased region" description="Low complexity" evidence="1">
    <location>
        <begin position="258"/>
        <end position="278"/>
    </location>
</feature>
<feature type="region of interest" description="Disordered" evidence="1">
    <location>
        <begin position="446"/>
        <end position="465"/>
    </location>
</feature>
<keyword evidence="2" id="KW-0472">Membrane</keyword>
<dbReference type="Proteomes" id="UP000186955">
    <property type="component" value="Unassembled WGS sequence"/>
</dbReference>
<gene>
    <name evidence="3" type="ORF">PENSUB_8704</name>
</gene>
<dbReference type="OrthoDB" id="5421784at2759"/>
<evidence type="ECO:0000313" key="3">
    <source>
        <dbReference type="EMBL" id="OKO99317.1"/>
    </source>
</evidence>
<protein>
    <submittedName>
        <fullName evidence="3">Uncharacterized protein</fullName>
    </submittedName>
</protein>
<feature type="compositionally biased region" description="Polar residues" evidence="1">
    <location>
        <begin position="509"/>
        <end position="521"/>
    </location>
</feature>